<dbReference type="InterPro" id="IPR019783">
    <property type="entry name" value="SDO1/SBDS_N"/>
</dbReference>
<name>A0A286UP55_9AGAM</name>
<dbReference type="Pfam" id="PF01172">
    <property type="entry name" value="SBDS_N"/>
    <property type="match status" value="1"/>
</dbReference>
<dbReference type="InParanoid" id="A0A286UP55"/>
<accession>A0A286UP55</accession>
<evidence type="ECO:0000259" key="1">
    <source>
        <dbReference type="Pfam" id="PF01172"/>
    </source>
</evidence>
<sequence>MVKALTKVIFKPDSQSTEEYIMIVNGQEYKKWKEGGNSIPLTEVVDSFKIFVSAQGKQGHLGEASKQQLENIFGSSKDIVVAEKLLKEGVAQNADRLDDDHLLKNLSHGDFRMDTRGSGARTSGA</sequence>
<evidence type="ECO:0000313" key="3">
    <source>
        <dbReference type="Proteomes" id="UP000217199"/>
    </source>
</evidence>
<gene>
    <name evidence="2" type="ORF">PNOK_0397900</name>
</gene>
<proteinExistence type="predicted"/>
<dbReference type="SUPFAM" id="SSF89895">
    <property type="entry name" value="FYSH domain"/>
    <property type="match status" value="1"/>
</dbReference>
<protein>
    <recommendedName>
        <fullName evidence="1">Ribosome maturation protein SDO1/SBDS N-terminal domain-containing protein</fullName>
    </recommendedName>
</protein>
<reference evidence="2 3" key="1">
    <citation type="journal article" date="2017" name="Mol. Ecol.">
        <title>Comparative and population genomic landscape of Phellinus noxius: A hypervariable fungus causing root rot in trees.</title>
        <authorList>
            <person name="Chung C.L."/>
            <person name="Lee T.J."/>
            <person name="Akiba M."/>
            <person name="Lee H.H."/>
            <person name="Kuo T.H."/>
            <person name="Liu D."/>
            <person name="Ke H.M."/>
            <person name="Yokoi T."/>
            <person name="Roa M.B."/>
            <person name="Lu M.J."/>
            <person name="Chang Y.Y."/>
            <person name="Ann P.J."/>
            <person name="Tsai J.N."/>
            <person name="Chen C.Y."/>
            <person name="Tzean S.S."/>
            <person name="Ota Y."/>
            <person name="Hattori T."/>
            <person name="Sahashi N."/>
            <person name="Liou R.F."/>
            <person name="Kikuchi T."/>
            <person name="Tsai I.J."/>
        </authorList>
    </citation>
    <scope>NUCLEOTIDE SEQUENCE [LARGE SCALE GENOMIC DNA]</scope>
    <source>
        <strain evidence="2 3">FFPRI411160</strain>
    </source>
</reference>
<dbReference type="OrthoDB" id="2567806at2759"/>
<dbReference type="AlphaFoldDB" id="A0A286UP55"/>
<organism evidence="2 3">
    <name type="scientific">Pyrrhoderma noxium</name>
    <dbReference type="NCBI Taxonomy" id="2282107"/>
    <lineage>
        <taxon>Eukaryota</taxon>
        <taxon>Fungi</taxon>
        <taxon>Dikarya</taxon>
        <taxon>Basidiomycota</taxon>
        <taxon>Agaricomycotina</taxon>
        <taxon>Agaricomycetes</taxon>
        <taxon>Hymenochaetales</taxon>
        <taxon>Hymenochaetaceae</taxon>
        <taxon>Pyrrhoderma</taxon>
    </lineage>
</organism>
<dbReference type="STRING" id="2282107.A0A286UP55"/>
<dbReference type="EMBL" id="NBII01000003">
    <property type="protein sequence ID" value="PAV21352.1"/>
    <property type="molecule type" value="Genomic_DNA"/>
</dbReference>
<dbReference type="Gene3D" id="3.30.1250.10">
    <property type="entry name" value="Ribosome maturation protein SBDS, N-terminal domain"/>
    <property type="match status" value="1"/>
</dbReference>
<dbReference type="Proteomes" id="UP000217199">
    <property type="component" value="Unassembled WGS sequence"/>
</dbReference>
<keyword evidence="3" id="KW-1185">Reference proteome</keyword>
<evidence type="ECO:0000313" key="2">
    <source>
        <dbReference type="EMBL" id="PAV21352.1"/>
    </source>
</evidence>
<dbReference type="FunCoup" id="A0A286UP55">
    <property type="interactions" value="27"/>
</dbReference>
<dbReference type="InterPro" id="IPR036786">
    <property type="entry name" value="Ribosome_mat_SBDS_N_sf"/>
</dbReference>
<comment type="caution">
    <text evidence="2">The sequence shown here is derived from an EMBL/GenBank/DDBJ whole genome shotgun (WGS) entry which is preliminary data.</text>
</comment>
<feature type="domain" description="Ribosome maturation protein SDO1/SBDS N-terminal" evidence="1">
    <location>
        <begin position="6"/>
        <end position="94"/>
    </location>
</feature>